<dbReference type="EMBL" id="DRIH01000234">
    <property type="protein sequence ID" value="HEC68448.1"/>
    <property type="molecule type" value="Genomic_DNA"/>
</dbReference>
<dbReference type="GO" id="GO:0005524">
    <property type="term" value="F:ATP binding"/>
    <property type="evidence" value="ECO:0007669"/>
    <property type="project" value="UniProtKB-KW"/>
</dbReference>
<dbReference type="GO" id="GO:0016887">
    <property type="term" value="F:ATP hydrolysis activity"/>
    <property type="evidence" value="ECO:0007669"/>
    <property type="project" value="InterPro"/>
</dbReference>
<evidence type="ECO:0000313" key="5">
    <source>
        <dbReference type="EMBL" id="AMM41795.1"/>
    </source>
</evidence>
<evidence type="ECO:0000313" key="7">
    <source>
        <dbReference type="Proteomes" id="UP000070560"/>
    </source>
</evidence>
<dbReference type="InterPro" id="IPR051782">
    <property type="entry name" value="ABC_Transporter_VariousFunc"/>
</dbReference>
<organism evidence="6">
    <name type="scientific">Desulfofervidus auxilii</name>
    <dbReference type="NCBI Taxonomy" id="1621989"/>
    <lineage>
        <taxon>Bacteria</taxon>
        <taxon>Pseudomonadati</taxon>
        <taxon>Thermodesulfobacteriota</taxon>
        <taxon>Candidatus Desulfofervidia</taxon>
        <taxon>Candidatus Desulfofervidales</taxon>
        <taxon>Candidatus Desulfofervidaceae</taxon>
        <taxon>Candidatus Desulfofervidus</taxon>
    </lineage>
</organism>
<name>A0A7C1VLY9_DESA2</name>
<dbReference type="SMART" id="SM00382">
    <property type="entry name" value="AAA"/>
    <property type="match status" value="1"/>
</dbReference>
<accession>A0A7C1VLY9</accession>
<dbReference type="CDD" id="cd03230">
    <property type="entry name" value="ABC_DR_subfamily_A"/>
    <property type="match status" value="1"/>
</dbReference>
<evidence type="ECO:0000256" key="1">
    <source>
        <dbReference type="ARBA" id="ARBA00022448"/>
    </source>
</evidence>
<dbReference type="PANTHER" id="PTHR42939">
    <property type="entry name" value="ABC TRANSPORTER ATP-BINDING PROTEIN ALBC-RELATED"/>
    <property type="match status" value="1"/>
</dbReference>
<dbReference type="AlphaFoldDB" id="A0A7C1VLY9"/>
<protein>
    <submittedName>
        <fullName evidence="6">ABC transporter ATP-binding protein</fullName>
    </submittedName>
    <submittedName>
        <fullName evidence="5">Multidrug ABC transporter ATPase</fullName>
    </submittedName>
</protein>
<dbReference type="PANTHER" id="PTHR42939:SF1">
    <property type="entry name" value="ABC TRANSPORTER ATP-BINDING PROTEIN ALBC-RELATED"/>
    <property type="match status" value="1"/>
</dbReference>
<dbReference type="SUPFAM" id="SSF52540">
    <property type="entry name" value="P-loop containing nucleoside triphosphate hydrolases"/>
    <property type="match status" value="1"/>
</dbReference>
<dbReference type="Pfam" id="PF00005">
    <property type="entry name" value="ABC_tran"/>
    <property type="match status" value="1"/>
</dbReference>
<feature type="domain" description="ABC transporter" evidence="4">
    <location>
        <begin position="4"/>
        <end position="237"/>
    </location>
</feature>
<dbReference type="KEGG" id="daw:HS1_002003"/>
<evidence type="ECO:0000259" key="4">
    <source>
        <dbReference type="PROSITE" id="PS50893"/>
    </source>
</evidence>
<dbReference type="RefSeq" id="WP_066064837.1">
    <property type="nucleotide sequence ID" value="NZ_CP013015.1"/>
</dbReference>
<proteinExistence type="predicted"/>
<dbReference type="OrthoDB" id="9809450at2"/>
<dbReference type="PROSITE" id="PS50893">
    <property type="entry name" value="ABC_TRANSPORTER_2"/>
    <property type="match status" value="1"/>
</dbReference>
<evidence type="ECO:0000256" key="2">
    <source>
        <dbReference type="ARBA" id="ARBA00022741"/>
    </source>
</evidence>
<dbReference type="InterPro" id="IPR003593">
    <property type="entry name" value="AAA+_ATPase"/>
</dbReference>
<dbReference type="InterPro" id="IPR003439">
    <property type="entry name" value="ABC_transporter-like_ATP-bd"/>
</dbReference>
<dbReference type="InterPro" id="IPR027417">
    <property type="entry name" value="P-loop_NTPase"/>
</dbReference>
<keyword evidence="2" id="KW-0547">Nucleotide-binding</keyword>
<dbReference type="EMBL" id="CP013015">
    <property type="protein sequence ID" value="AMM41795.1"/>
    <property type="molecule type" value="Genomic_DNA"/>
</dbReference>
<gene>
    <name evidence="6" type="ORF">ENI35_06550</name>
    <name evidence="5" type="ORF">HS1_002003</name>
</gene>
<evidence type="ECO:0000256" key="3">
    <source>
        <dbReference type="ARBA" id="ARBA00022840"/>
    </source>
</evidence>
<evidence type="ECO:0000313" key="6">
    <source>
        <dbReference type="EMBL" id="HEC68448.1"/>
    </source>
</evidence>
<dbReference type="Proteomes" id="UP000885738">
    <property type="component" value="Unassembled WGS sequence"/>
</dbReference>
<keyword evidence="1" id="KW-0813">Transport</keyword>
<reference evidence="6" key="2">
    <citation type="journal article" date="2020" name="mSystems">
        <title>Genome- and Community-Level Interaction Insights into Carbon Utilization and Element Cycling Functions of Hydrothermarchaeota in Hydrothermal Sediment.</title>
        <authorList>
            <person name="Zhou Z."/>
            <person name="Liu Y."/>
            <person name="Xu W."/>
            <person name="Pan J."/>
            <person name="Luo Z.H."/>
            <person name="Li M."/>
        </authorList>
    </citation>
    <scope>NUCLEOTIDE SEQUENCE [LARGE SCALE GENOMIC DNA]</scope>
    <source>
        <strain evidence="6">HyVt-389</strain>
    </source>
</reference>
<keyword evidence="7" id="KW-1185">Reference proteome</keyword>
<sequence>MSLIVFKQITKSYQEGLRRKKQVLKGLSLEIKKGEVFGFLGPNGAGKSTTIKILLNFIFPDKGEVRINGQPVSNPQVRKYLGYLPENPYLYDNLSPQELLLFKGRVCGLTAQQIKKRMDEILSRVNLFQVKKRPLRTFSKGMVQRAGFALALINDPEILILDEPFSGLDPLMRYEALELLLSLKQQGKTIFFSSHILNDIERVCDRIGILNQGELVSVDNTENILNKYGSLEKAFLTVTKDHG</sequence>
<keyword evidence="3 6" id="KW-0067">ATP-binding</keyword>
<dbReference type="Gene3D" id="3.40.50.300">
    <property type="entry name" value="P-loop containing nucleotide triphosphate hydrolases"/>
    <property type="match status" value="1"/>
</dbReference>
<reference evidence="5 7" key="1">
    <citation type="submission" date="2015-10" db="EMBL/GenBank/DDBJ databases">
        <title>Candidatus Desulfofervidus auxilii, a hydrogenotrophic sulfate-reducing bacterium involved in the thermophilic anaerobic oxidation of methane.</title>
        <authorList>
            <person name="Krukenberg V."/>
            <person name="Richter M."/>
            <person name="Wegener G."/>
        </authorList>
    </citation>
    <scope>NUCLEOTIDE SEQUENCE [LARGE SCALE GENOMIC DNA]</scope>
    <source>
        <strain evidence="5 7">HS1</strain>
    </source>
</reference>
<dbReference type="Proteomes" id="UP000070560">
    <property type="component" value="Chromosome"/>
</dbReference>